<proteinExistence type="predicted"/>
<sequence length="436" mass="49149">MDNFKGRNEGFRKDVEVQSDGLRHYMRSRRRSPPLQRMTGGGCKRMFHESVTRGHLRPDATAKRSYALQLQSCQTFTSRYLSAEDSLPRFILRPLASENPRVVTECPTACERSPTIGSYQLQCNAVEDCMGENKILLHLKQPASAIVRCSSGDCGESLKCKNLALTKGDDDEVSMTFRDGICSVFNTVVVEPTNRRRKSGKGPQKEARKRARHVEERDSSSQANWHILGHNPTQTRSRLRWNADLRRGYRNIRLAMNVQPPDSSLESKPKAAAVHWRRAWIEECTGFSHSCVHVLRLRSTLFCRLVYSLTVTKDFYRQQLKSGCQPFGSVLYCTLVLSLLLAEAYDVPAPYGRVTQYPFCCVVTGLLLTFASTLSPEEDTSWKEMALLSPFRKTQTPHFPSPPKAARDSLACGSSPATNIARPITSRVLFPNRTPN</sequence>
<evidence type="ECO:0000313" key="3">
    <source>
        <dbReference type="Proteomes" id="UP000077202"/>
    </source>
</evidence>
<protein>
    <submittedName>
        <fullName evidence="2">Uncharacterized protein</fullName>
    </submittedName>
</protein>
<organism evidence="2 3">
    <name type="scientific">Marchantia polymorpha subsp. ruderalis</name>
    <dbReference type="NCBI Taxonomy" id="1480154"/>
    <lineage>
        <taxon>Eukaryota</taxon>
        <taxon>Viridiplantae</taxon>
        <taxon>Streptophyta</taxon>
        <taxon>Embryophyta</taxon>
        <taxon>Marchantiophyta</taxon>
        <taxon>Marchantiopsida</taxon>
        <taxon>Marchantiidae</taxon>
        <taxon>Marchantiales</taxon>
        <taxon>Marchantiaceae</taxon>
        <taxon>Marchantia</taxon>
    </lineage>
</organism>
<evidence type="ECO:0000256" key="1">
    <source>
        <dbReference type="SAM" id="MobiDB-lite"/>
    </source>
</evidence>
<comment type="caution">
    <text evidence="2">The sequence shown here is derived from an EMBL/GenBank/DDBJ whole genome shotgun (WGS) entry which is preliminary data.</text>
</comment>
<evidence type="ECO:0000313" key="2">
    <source>
        <dbReference type="EMBL" id="OAE27706.1"/>
    </source>
</evidence>
<dbReference type="Proteomes" id="UP000077202">
    <property type="component" value="Unassembled WGS sequence"/>
</dbReference>
<gene>
    <name evidence="2" type="ORF">AXG93_4193s1060</name>
</gene>
<dbReference type="AlphaFoldDB" id="A0A176W6F6"/>
<feature type="region of interest" description="Disordered" evidence="1">
    <location>
        <begin position="193"/>
        <end position="228"/>
    </location>
</feature>
<dbReference type="EMBL" id="LVLJ01001842">
    <property type="protein sequence ID" value="OAE27706.1"/>
    <property type="molecule type" value="Genomic_DNA"/>
</dbReference>
<keyword evidence="3" id="KW-1185">Reference proteome</keyword>
<reference evidence="2" key="1">
    <citation type="submission" date="2016-03" db="EMBL/GenBank/DDBJ databases">
        <title>Mechanisms controlling the formation of the plant cell surface in tip-growing cells are functionally conserved among land plants.</title>
        <authorList>
            <person name="Honkanen S."/>
            <person name="Jones V.A."/>
            <person name="Morieri G."/>
            <person name="Champion C."/>
            <person name="Hetherington A.J."/>
            <person name="Kelly S."/>
            <person name="Saint-Marcoux D."/>
            <person name="Proust H."/>
            <person name="Prescott H."/>
            <person name="Dolan L."/>
        </authorList>
    </citation>
    <scope>NUCLEOTIDE SEQUENCE [LARGE SCALE GENOMIC DNA]</scope>
    <source>
        <tissue evidence="2">Whole gametophyte</tissue>
    </source>
</reference>
<accession>A0A176W6F6</accession>
<feature type="region of interest" description="Disordered" evidence="1">
    <location>
        <begin position="396"/>
        <end position="418"/>
    </location>
</feature>
<name>A0A176W6F6_MARPO</name>